<evidence type="ECO:0000313" key="2">
    <source>
        <dbReference type="Proteomes" id="UP001164250"/>
    </source>
</evidence>
<name>A0ACC1BV97_9ROSI</name>
<sequence length="251" mass="27553">MAKCPLPSSYLIFQNRAAQETIIYKDEQLREAQAWVARVQLQSTTNQSLQAELRERTEQFNQLWLGCQRQFAEMERLHLHTIQQLQHELADARERSGTFTDESRISQKNSKDVPQFGQNNGSQLDANGGGTMNSSGGPLPNGNSDNAASFASSGNASTQVEKIWFGDEGETIDEHRTDRVPGIPIAPSSLLGLPPYLPPGQVPALHSFIMHQQRGSPFSAFTCPSISCWAFSLDASNVIPATVAEPTGIIQ</sequence>
<dbReference type="Proteomes" id="UP001164250">
    <property type="component" value="Chromosome 3"/>
</dbReference>
<organism evidence="1 2">
    <name type="scientific">Pistacia atlantica</name>
    <dbReference type="NCBI Taxonomy" id="434234"/>
    <lineage>
        <taxon>Eukaryota</taxon>
        <taxon>Viridiplantae</taxon>
        <taxon>Streptophyta</taxon>
        <taxon>Embryophyta</taxon>
        <taxon>Tracheophyta</taxon>
        <taxon>Spermatophyta</taxon>
        <taxon>Magnoliopsida</taxon>
        <taxon>eudicotyledons</taxon>
        <taxon>Gunneridae</taxon>
        <taxon>Pentapetalae</taxon>
        <taxon>rosids</taxon>
        <taxon>malvids</taxon>
        <taxon>Sapindales</taxon>
        <taxon>Anacardiaceae</taxon>
        <taxon>Pistacia</taxon>
    </lineage>
</organism>
<reference evidence="2" key="1">
    <citation type="journal article" date="2023" name="G3 (Bethesda)">
        <title>Genome assembly and association tests identify interacting loci associated with vigor, precocity, and sex in interspecific pistachio rootstocks.</title>
        <authorList>
            <person name="Palmer W."/>
            <person name="Jacygrad E."/>
            <person name="Sagayaradj S."/>
            <person name="Cavanaugh K."/>
            <person name="Han R."/>
            <person name="Bertier L."/>
            <person name="Beede B."/>
            <person name="Kafkas S."/>
            <person name="Golino D."/>
            <person name="Preece J."/>
            <person name="Michelmore R."/>
        </authorList>
    </citation>
    <scope>NUCLEOTIDE SEQUENCE [LARGE SCALE GENOMIC DNA]</scope>
</reference>
<protein>
    <submittedName>
        <fullName evidence="1">Uncharacterized protein</fullName>
    </submittedName>
</protein>
<dbReference type="EMBL" id="CM047899">
    <property type="protein sequence ID" value="KAJ0103056.1"/>
    <property type="molecule type" value="Genomic_DNA"/>
</dbReference>
<gene>
    <name evidence="1" type="ORF">Patl1_05563</name>
</gene>
<comment type="caution">
    <text evidence="1">The sequence shown here is derived from an EMBL/GenBank/DDBJ whole genome shotgun (WGS) entry which is preliminary data.</text>
</comment>
<evidence type="ECO:0000313" key="1">
    <source>
        <dbReference type="EMBL" id="KAJ0103056.1"/>
    </source>
</evidence>
<proteinExistence type="predicted"/>
<accession>A0ACC1BV97</accession>
<keyword evidence="2" id="KW-1185">Reference proteome</keyword>